<gene>
    <name evidence="6" type="primary">rmuC</name>
    <name evidence="6" type="ORF">FUA23_04585</name>
</gene>
<comment type="similarity">
    <text evidence="2">Belongs to the RmuC family.</text>
</comment>
<evidence type="ECO:0000256" key="3">
    <source>
        <dbReference type="ARBA" id="ARBA00023054"/>
    </source>
</evidence>
<dbReference type="PANTHER" id="PTHR30563">
    <property type="entry name" value="DNA RECOMBINATION PROTEIN RMUC"/>
    <property type="match status" value="1"/>
</dbReference>
<dbReference type="InterPro" id="IPR003798">
    <property type="entry name" value="DNA_recombination_RmuC"/>
</dbReference>
<dbReference type="Pfam" id="PF02646">
    <property type="entry name" value="RmuC"/>
    <property type="match status" value="1"/>
</dbReference>
<name>A0A5C7FL19_9BACT</name>
<evidence type="ECO:0000256" key="1">
    <source>
        <dbReference type="ARBA" id="ARBA00003416"/>
    </source>
</evidence>
<reference evidence="6 7" key="1">
    <citation type="submission" date="2019-08" db="EMBL/GenBank/DDBJ databases">
        <title>Lewinella sp. strain SSH13 Genome sequencing and assembly.</title>
        <authorList>
            <person name="Kim I."/>
        </authorList>
    </citation>
    <scope>NUCLEOTIDE SEQUENCE [LARGE SCALE GENOMIC DNA]</scope>
    <source>
        <strain evidence="6 7">SSH13</strain>
    </source>
</reference>
<dbReference type="EMBL" id="VOXD01000005">
    <property type="protein sequence ID" value="TXF90723.1"/>
    <property type="molecule type" value="Genomic_DNA"/>
</dbReference>
<sequence>MHPLYLLLAALLGALICWLILQLRFRGSYLPLTDVEKDYIRREVHEQVRNEADLHYENLQEKSASENRLSSELAVTRANLQNLEEKLANSKVEMERLQAAGLAQFEQTANRLLQEKGKIFSHQNAEQLTSILSPLRERIQGFEQQIERRFLEETKDRVSLRQEIKHLQQLNAQISTEANNLAGALRGNSKTQGDWGEWQLLTLLEASGLQQGIHFDAQSSYRDEEDKMKRPDFVINLPEGKHLIIDSKVSLTAYDRYCALDPDDPERKLQAVAHLRSLKKHVTDLSGKNYTRLYQISSPDYLLLFVPIEPAFGLALATDQGIFLEALERNIVIVTPSTLLATLRTVSFIWKQEDQKRNVLEIAKQSGLLYDGFVAFTAELKEVGKQLDRAQTSYGNALRKLSTGGKYGATLIGRAEKLRTLGAKTKKRLPKDLLSEEE</sequence>
<comment type="function">
    <text evidence="1">Involved in DNA recombination.</text>
</comment>
<keyword evidence="4" id="KW-0233">DNA recombination</keyword>
<comment type="caution">
    <text evidence="6">The sequence shown here is derived from an EMBL/GenBank/DDBJ whole genome shotgun (WGS) entry which is preliminary data.</text>
</comment>
<evidence type="ECO:0000313" key="7">
    <source>
        <dbReference type="Proteomes" id="UP000321907"/>
    </source>
</evidence>
<organism evidence="6 7">
    <name type="scientific">Neolewinella aurantiaca</name>
    <dbReference type="NCBI Taxonomy" id="2602767"/>
    <lineage>
        <taxon>Bacteria</taxon>
        <taxon>Pseudomonadati</taxon>
        <taxon>Bacteroidota</taxon>
        <taxon>Saprospiria</taxon>
        <taxon>Saprospirales</taxon>
        <taxon>Lewinellaceae</taxon>
        <taxon>Neolewinella</taxon>
    </lineage>
</organism>
<evidence type="ECO:0000256" key="5">
    <source>
        <dbReference type="SAM" id="Coils"/>
    </source>
</evidence>
<dbReference type="GO" id="GO:0006310">
    <property type="term" value="P:DNA recombination"/>
    <property type="evidence" value="ECO:0007669"/>
    <property type="project" value="UniProtKB-KW"/>
</dbReference>
<dbReference type="OrthoDB" id="370725at2"/>
<keyword evidence="3 5" id="KW-0175">Coiled coil</keyword>
<evidence type="ECO:0000313" key="6">
    <source>
        <dbReference type="EMBL" id="TXF90723.1"/>
    </source>
</evidence>
<protein>
    <submittedName>
        <fullName evidence="6">DNA recombination protein RmuC</fullName>
    </submittedName>
</protein>
<keyword evidence="7" id="KW-1185">Reference proteome</keyword>
<dbReference type="PANTHER" id="PTHR30563:SF0">
    <property type="entry name" value="DNA RECOMBINATION PROTEIN RMUC"/>
    <property type="match status" value="1"/>
</dbReference>
<accession>A0A5C7FL19</accession>
<feature type="coiled-coil region" evidence="5">
    <location>
        <begin position="42"/>
        <end position="100"/>
    </location>
</feature>
<evidence type="ECO:0000256" key="2">
    <source>
        <dbReference type="ARBA" id="ARBA00009840"/>
    </source>
</evidence>
<dbReference type="RefSeq" id="WP_147929551.1">
    <property type="nucleotide sequence ID" value="NZ_VOXD01000005.1"/>
</dbReference>
<proteinExistence type="inferred from homology"/>
<evidence type="ECO:0000256" key="4">
    <source>
        <dbReference type="ARBA" id="ARBA00023172"/>
    </source>
</evidence>
<dbReference type="Proteomes" id="UP000321907">
    <property type="component" value="Unassembled WGS sequence"/>
</dbReference>
<dbReference type="AlphaFoldDB" id="A0A5C7FL19"/>